<comment type="caution">
    <text evidence="1">The sequence shown here is derived from an EMBL/GenBank/DDBJ whole genome shotgun (WGS) entry which is preliminary data.</text>
</comment>
<dbReference type="Pfam" id="PF04075">
    <property type="entry name" value="F420H2_quin_red"/>
    <property type="match status" value="1"/>
</dbReference>
<dbReference type="EMBL" id="LZKJ01000074">
    <property type="protein sequence ID" value="OBI48648.1"/>
    <property type="molecule type" value="Genomic_DNA"/>
</dbReference>
<sequence>MSTTHPSSLLATLGARILRSRRLVRAPVWMYKARAGALLGSRLLMLEHIGRKTGARRYVVLEVIGHPASDRYVVASGFGDKAQWFRNVRANPHVRVYVGSRAPAPATARVLNKAEADQALAGYISRRPRAWEQFKPVLEQTLGAPITETDTPLPIVELRLDARP</sequence>
<dbReference type="OrthoDB" id="163266at2"/>
<gene>
    <name evidence="1" type="ORF">A5707_17685</name>
</gene>
<dbReference type="InterPro" id="IPR004378">
    <property type="entry name" value="F420H2_quin_Rdtase"/>
</dbReference>
<name>A0A1A2ZG60_9MYCO</name>
<reference evidence="2" key="1">
    <citation type="submission" date="2016-06" db="EMBL/GenBank/DDBJ databases">
        <authorList>
            <person name="Sutton G."/>
            <person name="Brinkac L."/>
            <person name="Sanka R."/>
            <person name="Adams M."/>
            <person name="Lau E."/>
            <person name="Sam S."/>
            <person name="Sreng N."/>
            <person name="Him V."/>
            <person name="Kerleguer A."/>
            <person name="Cheng S."/>
        </authorList>
    </citation>
    <scope>NUCLEOTIDE SEQUENCE [LARGE SCALE GENOMIC DNA]</scope>
    <source>
        <strain evidence="2">E861</strain>
    </source>
</reference>
<protein>
    <submittedName>
        <fullName evidence="1">Nitroreductase</fullName>
    </submittedName>
</protein>
<evidence type="ECO:0000313" key="2">
    <source>
        <dbReference type="Proteomes" id="UP000093592"/>
    </source>
</evidence>
<dbReference type="NCBIfam" id="TIGR00026">
    <property type="entry name" value="hi_GC_TIGR00026"/>
    <property type="match status" value="1"/>
</dbReference>
<evidence type="ECO:0000313" key="1">
    <source>
        <dbReference type="EMBL" id="OBI48648.1"/>
    </source>
</evidence>
<dbReference type="AlphaFoldDB" id="A0A1A2ZG60"/>
<dbReference type="RefSeq" id="WP_065013887.1">
    <property type="nucleotide sequence ID" value="NZ_LZKJ01000074.1"/>
</dbReference>
<dbReference type="Proteomes" id="UP000093592">
    <property type="component" value="Unassembled WGS sequence"/>
</dbReference>
<organism evidence="1 2">
    <name type="scientific">Mycobacterium kyorinense</name>
    <dbReference type="NCBI Taxonomy" id="487514"/>
    <lineage>
        <taxon>Bacteria</taxon>
        <taxon>Bacillati</taxon>
        <taxon>Actinomycetota</taxon>
        <taxon>Actinomycetes</taxon>
        <taxon>Mycobacteriales</taxon>
        <taxon>Mycobacteriaceae</taxon>
        <taxon>Mycobacterium</taxon>
    </lineage>
</organism>
<accession>A0A1A2ZG60</accession>
<dbReference type="GO" id="GO:0016491">
    <property type="term" value="F:oxidoreductase activity"/>
    <property type="evidence" value="ECO:0007669"/>
    <property type="project" value="InterPro"/>
</dbReference>
<proteinExistence type="predicted"/>
<dbReference type="InterPro" id="IPR012349">
    <property type="entry name" value="Split_barrel_FMN-bd"/>
</dbReference>
<dbReference type="Gene3D" id="2.30.110.10">
    <property type="entry name" value="Electron Transport, Fmn-binding Protein, Chain A"/>
    <property type="match status" value="1"/>
</dbReference>